<organism evidence="2 3">
    <name type="scientific">Bordetella bronchialis</name>
    <dbReference type="NCBI Taxonomy" id="463025"/>
    <lineage>
        <taxon>Bacteria</taxon>
        <taxon>Pseudomonadati</taxon>
        <taxon>Pseudomonadota</taxon>
        <taxon>Betaproteobacteria</taxon>
        <taxon>Burkholderiales</taxon>
        <taxon>Alcaligenaceae</taxon>
        <taxon>Bordetella</taxon>
    </lineage>
</organism>
<dbReference type="Proteomes" id="UP000092213">
    <property type="component" value="Chromosome"/>
</dbReference>
<evidence type="ECO:0000256" key="1">
    <source>
        <dbReference type="SAM" id="MobiDB-lite"/>
    </source>
</evidence>
<reference evidence="2 3" key="1">
    <citation type="submission" date="2016-06" db="EMBL/GenBank/DDBJ databases">
        <title>Complete genome sequences of Bordetella bronchialis and Bordetella flabilis.</title>
        <authorList>
            <person name="LiPuma J.J."/>
            <person name="Spilker T."/>
        </authorList>
    </citation>
    <scope>NUCLEOTIDE SEQUENCE [LARGE SCALE GENOMIC DNA]</scope>
    <source>
        <strain evidence="2 3">AU17976</strain>
    </source>
</reference>
<accession>A0A193FSV9</accession>
<dbReference type="EMBL" id="CP016171">
    <property type="protein sequence ID" value="ANN70837.1"/>
    <property type="molecule type" value="Genomic_DNA"/>
</dbReference>
<dbReference type="AlphaFoldDB" id="A0A193FSV9"/>
<feature type="compositionally biased region" description="Basic and acidic residues" evidence="1">
    <location>
        <begin position="40"/>
        <end position="52"/>
    </location>
</feature>
<feature type="compositionally biased region" description="Basic and acidic residues" evidence="1">
    <location>
        <begin position="60"/>
        <end position="78"/>
    </location>
</feature>
<gene>
    <name evidence="2" type="ORF">BAU08_05375</name>
</gene>
<proteinExistence type="predicted"/>
<dbReference type="RefSeq" id="WP_066668409.1">
    <property type="nucleotide sequence ID" value="NZ_CP016171.1"/>
</dbReference>
<evidence type="ECO:0000313" key="3">
    <source>
        <dbReference type="Proteomes" id="UP000092213"/>
    </source>
</evidence>
<evidence type="ECO:0000313" key="2">
    <source>
        <dbReference type="EMBL" id="ANN70837.1"/>
    </source>
</evidence>
<protein>
    <submittedName>
        <fullName evidence="2">Uncharacterized protein</fullName>
    </submittedName>
</protein>
<sequence>MTNRTAPRRPTGLSGQEEEELRALEKGYDPDAGALPDQELTVHDDRDRKPGDDAMSVPDGKPDGKPEDAGRPLKDAQRKGLMPSNTVTAPPTDRPDDAASGPANLDPDPGRRRP</sequence>
<feature type="region of interest" description="Disordered" evidence="1">
    <location>
        <begin position="1"/>
        <end position="114"/>
    </location>
</feature>
<name>A0A193FSV9_9BORD</name>